<sequence>RYEDYLKRTNPAAALAAATQNAPAPEATTTETGAVGGFGAQPAASSAFGATGGFGNTQPSALATTSTTTGSFGGFESQPNAPATSGDLFGSSASRPATGGFGAPATSSAFHAVPAASSAFGAPATGGGFGYTTGEFGSGFALLQHQGHILRYSTFKPFALLLYLPQDVARRLSKASYYLYLYNNVELEVVRGILLTSIHCDYKER</sequence>
<feature type="compositionally biased region" description="Low complexity" evidence="1">
    <location>
        <begin position="16"/>
        <end position="33"/>
    </location>
</feature>
<gene>
    <name evidence="2" type="ORF">GN958_ATG21858</name>
</gene>
<dbReference type="Proteomes" id="UP000704712">
    <property type="component" value="Unassembled WGS sequence"/>
</dbReference>
<comment type="caution">
    <text evidence="2">The sequence shown here is derived from an EMBL/GenBank/DDBJ whole genome shotgun (WGS) entry which is preliminary data.</text>
</comment>
<name>A0A8S9TJ13_PHYIN</name>
<evidence type="ECO:0000256" key="1">
    <source>
        <dbReference type="SAM" id="MobiDB-lite"/>
    </source>
</evidence>
<dbReference type="EMBL" id="JAACNO010003039">
    <property type="protein sequence ID" value="KAF4128946.1"/>
    <property type="molecule type" value="Genomic_DNA"/>
</dbReference>
<accession>A0A8S9TJ13</accession>
<organism evidence="2 3">
    <name type="scientific">Phytophthora infestans</name>
    <name type="common">Potato late blight agent</name>
    <name type="synonym">Botrytis infestans</name>
    <dbReference type="NCBI Taxonomy" id="4787"/>
    <lineage>
        <taxon>Eukaryota</taxon>
        <taxon>Sar</taxon>
        <taxon>Stramenopiles</taxon>
        <taxon>Oomycota</taxon>
        <taxon>Peronosporomycetes</taxon>
        <taxon>Peronosporales</taxon>
        <taxon>Peronosporaceae</taxon>
        <taxon>Phytophthora</taxon>
    </lineage>
</organism>
<dbReference type="AlphaFoldDB" id="A0A8S9TJ13"/>
<feature type="non-terminal residue" evidence="2">
    <location>
        <position position="1"/>
    </location>
</feature>
<feature type="region of interest" description="Disordered" evidence="1">
    <location>
        <begin position="16"/>
        <end position="38"/>
    </location>
</feature>
<evidence type="ECO:0000313" key="3">
    <source>
        <dbReference type="Proteomes" id="UP000704712"/>
    </source>
</evidence>
<feature type="region of interest" description="Disordered" evidence="1">
    <location>
        <begin position="59"/>
        <end position="78"/>
    </location>
</feature>
<evidence type="ECO:0000313" key="2">
    <source>
        <dbReference type="EMBL" id="KAF4128946.1"/>
    </source>
</evidence>
<reference evidence="2" key="1">
    <citation type="submission" date="2020-03" db="EMBL/GenBank/DDBJ databases">
        <title>Hybrid Assembly of Korean Phytophthora infestans isolates.</title>
        <authorList>
            <person name="Prokchorchik M."/>
            <person name="Lee Y."/>
            <person name="Seo J."/>
            <person name="Cho J.-H."/>
            <person name="Park Y.-E."/>
            <person name="Jang D.-C."/>
            <person name="Im J.-S."/>
            <person name="Choi J.-G."/>
            <person name="Park H.-J."/>
            <person name="Lee G.-B."/>
            <person name="Lee Y.-G."/>
            <person name="Hong S.-Y."/>
            <person name="Cho K."/>
            <person name="Sohn K.H."/>
        </authorList>
    </citation>
    <scope>NUCLEOTIDE SEQUENCE</scope>
    <source>
        <strain evidence="2">KR_2_A2</strain>
    </source>
</reference>
<protein>
    <submittedName>
        <fullName evidence="2">Uncharacterized protein</fullName>
    </submittedName>
</protein>
<proteinExistence type="predicted"/>